<feature type="compositionally biased region" description="Acidic residues" evidence="10">
    <location>
        <begin position="598"/>
        <end position="632"/>
    </location>
</feature>
<dbReference type="InterPro" id="IPR043358">
    <property type="entry name" value="GNL1-like"/>
</dbReference>
<dbReference type="InterPro" id="IPR027417">
    <property type="entry name" value="P-loop_NTPase"/>
</dbReference>
<organism evidence="12 13">
    <name type="scientific">Mycoemilia scoparia</name>
    <dbReference type="NCBI Taxonomy" id="417184"/>
    <lineage>
        <taxon>Eukaryota</taxon>
        <taxon>Fungi</taxon>
        <taxon>Fungi incertae sedis</taxon>
        <taxon>Zoopagomycota</taxon>
        <taxon>Kickxellomycotina</taxon>
        <taxon>Kickxellomycetes</taxon>
        <taxon>Kickxellales</taxon>
        <taxon>Kickxellaceae</taxon>
        <taxon>Mycoemilia</taxon>
    </lineage>
</organism>
<dbReference type="SUPFAM" id="SSF52540">
    <property type="entry name" value="P-loop containing nucleoside triphosphate hydrolases"/>
    <property type="match status" value="1"/>
</dbReference>
<feature type="compositionally biased region" description="Basic and acidic residues" evidence="10">
    <location>
        <begin position="283"/>
        <end position="295"/>
    </location>
</feature>
<feature type="compositionally biased region" description="Acidic residues" evidence="10">
    <location>
        <begin position="832"/>
        <end position="850"/>
    </location>
</feature>
<proteinExistence type="predicted"/>
<reference evidence="12" key="1">
    <citation type="submission" date="2022-07" db="EMBL/GenBank/DDBJ databases">
        <title>Phylogenomic reconstructions and comparative analyses of Kickxellomycotina fungi.</title>
        <authorList>
            <person name="Reynolds N.K."/>
            <person name="Stajich J.E."/>
            <person name="Barry K."/>
            <person name="Grigoriev I.V."/>
            <person name="Crous P."/>
            <person name="Smith M.E."/>
        </authorList>
    </citation>
    <scope>NUCLEOTIDE SEQUENCE</scope>
    <source>
        <strain evidence="12">NBRC 100468</strain>
    </source>
</reference>
<dbReference type="InterPro" id="IPR006073">
    <property type="entry name" value="GTP-bd"/>
</dbReference>
<accession>A0A9W8DPN4</accession>
<dbReference type="GO" id="GO:0005525">
    <property type="term" value="F:GTP binding"/>
    <property type="evidence" value="ECO:0007669"/>
    <property type="project" value="UniProtKB-KW"/>
</dbReference>
<dbReference type="Gene3D" id="3.40.50.300">
    <property type="entry name" value="P-loop containing nucleotide triphosphate hydrolases"/>
    <property type="match status" value="2"/>
</dbReference>
<dbReference type="InterPro" id="IPR023395">
    <property type="entry name" value="MCP_dom_sf"/>
</dbReference>
<dbReference type="PANTHER" id="PTHR45709:SF3">
    <property type="entry name" value="GUANINE NUCLEOTIDE-BINDING PROTEIN-LIKE 1"/>
    <property type="match status" value="1"/>
</dbReference>
<evidence type="ECO:0000256" key="3">
    <source>
        <dbReference type="ARBA" id="ARBA00022741"/>
    </source>
</evidence>
<dbReference type="GO" id="GO:0016020">
    <property type="term" value="C:membrane"/>
    <property type="evidence" value="ECO:0007669"/>
    <property type="project" value="UniProtKB-SubCell"/>
</dbReference>
<dbReference type="Pfam" id="PF01926">
    <property type="entry name" value="MMR_HSR1"/>
    <property type="match status" value="1"/>
</dbReference>
<feature type="compositionally biased region" description="Basic and acidic residues" evidence="10">
    <location>
        <begin position="247"/>
        <end position="256"/>
    </location>
</feature>
<dbReference type="PANTHER" id="PTHR45709">
    <property type="entry name" value="LARGE SUBUNIT GTPASE 1 HOMOLOG-RELATED"/>
    <property type="match status" value="1"/>
</dbReference>
<evidence type="ECO:0000313" key="13">
    <source>
        <dbReference type="Proteomes" id="UP001150538"/>
    </source>
</evidence>
<feature type="region of interest" description="Disordered" evidence="10">
    <location>
        <begin position="554"/>
        <end position="656"/>
    </location>
</feature>
<feature type="repeat" description="Solcar" evidence="9">
    <location>
        <begin position="33"/>
        <end position="119"/>
    </location>
</feature>
<dbReference type="Gene3D" id="1.50.40.10">
    <property type="entry name" value="Mitochondrial carrier domain"/>
    <property type="match status" value="1"/>
</dbReference>
<evidence type="ECO:0000313" key="12">
    <source>
        <dbReference type="EMBL" id="KAJ1913332.1"/>
    </source>
</evidence>
<dbReference type="GO" id="GO:0003924">
    <property type="term" value="F:GTPase activity"/>
    <property type="evidence" value="ECO:0007669"/>
    <property type="project" value="InterPro"/>
</dbReference>
<evidence type="ECO:0000256" key="1">
    <source>
        <dbReference type="ARBA" id="ARBA00004141"/>
    </source>
</evidence>
<evidence type="ECO:0000256" key="7">
    <source>
        <dbReference type="ARBA" id="ARBA00037770"/>
    </source>
</evidence>
<evidence type="ECO:0000256" key="10">
    <source>
        <dbReference type="SAM" id="MobiDB-lite"/>
    </source>
</evidence>
<sequence>MLTGNAVKAGVRFLTYDSVKNMLKGADGQLTGPRYIVAGLCAGMVEAVVAVAPTEAIKTKLINDRISSTPKYNGAIDCARRVIQTEGLGGLYRGVGAVIGRQGANSAIRFTTYDLLKKLAQNHRSDPEAPLPPTYTFSIGMAAGIITCYATMPFDVIKTRMQGSSTLSKTGGIEGAYRNSVHCGWSILRDEGVSALWKGTTPRLARLMFSEMPRRKVPFSIKQKKQQLKDKRAKKRTGNSLWDDSDNEKRLEKDIENIVNSTTKPTTTTTTTGHGSDDDSDNDSDKNEEKEKLVSQFDKLTRSEVEHNKKLSRLPIVRDDTLKSQVLEISFDQAYSADVDIPVRPEWTFDMSKEKVEQRERIYFQNWLNNIKKKIKNEEDRVSLYEKNLEASATFLVIVVWRQLWRVVEISDVLLIVVDIRHPVLHFPPSLYKYAAIQYKKPIVVVLNKVDLVAKNTVEAWKHYFKECFPEVTLTTFSCYKNENRPLDDTRPFDLGLNKKRPKKRVYDSSSVATLLRACQEKYESSNVGNDSGAGKNNSEALVDWDTIIGRYETEKEEGHGELKPGDYDIPKHLPDHLRAGGGSKFIKKDSGSNSSSDDSDGEDGYYNNDDSEEDEVEQKDGGRDDDDDDDNERQRHYSHANDNNDYYDDHHNAVGGSASNSGKKFVTIGLIGHPNVGKSTLINSIMQRTVVSVSRTPGHTKHFQTIHLSATLRVQEPYSAIMYLAERIPLEKILKLEPLESMKEQDNDGDAENADDSAFAIERGFYTARNPTPDVYRAGLYLLRWVLDGRLLLSFKPPGFFDDPLKYLKAEIENIKSDHDNDRSSGRNNSDDDDDDSDGDGDSDSDGETQEGGPIGTKSMFAALAVDDNNI</sequence>
<protein>
    <recommendedName>
        <fullName evidence="8">Guanine nucleotide-binding protein-like 1</fullName>
    </recommendedName>
</protein>
<comment type="caution">
    <text evidence="12">The sequence shown here is derived from an EMBL/GenBank/DDBJ whole genome shotgun (WGS) entry which is preliminary data.</text>
</comment>
<keyword evidence="5" id="KW-0342">GTP-binding</keyword>
<feature type="compositionally biased region" description="Basic residues" evidence="10">
    <location>
        <begin position="222"/>
        <end position="237"/>
    </location>
</feature>
<dbReference type="AlphaFoldDB" id="A0A9W8DPN4"/>
<keyword evidence="6 9" id="KW-0472">Membrane</keyword>
<name>A0A9W8DPN4_9FUNG</name>
<feature type="repeat" description="Solcar" evidence="9">
    <location>
        <begin position="131"/>
        <end position="224"/>
    </location>
</feature>
<dbReference type="Proteomes" id="UP001150538">
    <property type="component" value="Unassembled WGS sequence"/>
</dbReference>
<feature type="region of interest" description="Disordered" evidence="10">
    <location>
        <begin position="218"/>
        <end position="295"/>
    </location>
</feature>
<keyword evidence="4" id="KW-1133">Transmembrane helix</keyword>
<feature type="domain" description="G" evidence="11">
    <location>
        <begin position="668"/>
        <end position="710"/>
    </location>
</feature>
<evidence type="ECO:0000256" key="5">
    <source>
        <dbReference type="ARBA" id="ARBA00023134"/>
    </source>
</evidence>
<comment type="subcellular location">
    <subcellularLocation>
        <location evidence="1">Membrane</location>
        <topology evidence="1">Multi-pass membrane protein</topology>
    </subcellularLocation>
</comment>
<feature type="region of interest" description="Disordered" evidence="10">
    <location>
        <begin position="818"/>
        <end position="861"/>
    </location>
</feature>
<keyword evidence="13" id="KW-1185">Reference proteome</keyword>
<feature type="compositionally biased region" description="Basic and acidic residues" evidence="10">
    <location>
        <begin position="554"/>
        <end position="579"/>
    </location>
</feature>
<gene>
    <name evidence="12" type="ORF">H4219_005254</name>
</gene>
<evidence type="ECO:0000256" key="9">
    <source>
        <dbReference type="PROSITE-ProRule" id="PRU00282"/>
    </source>
</evidence>
<dbReference type="Pfam" id="PF00153">
    <property type="entry name" value="Mito_carr"/>
    <property type="match status" value="2"/>
</dbReference>
<evidence type="ECO:0000259" key="11">
    <source>
        <dbReference type="Pfam" id="PF01926"/>
    </source>
</evidence>
<evidence type="ECO:0000256" key="2">
    <source>
        <dbReference type="ARBA" id="ARBA00022692"/>
    </source>
</evidence>
<dbReference type="OrthoDB" id="61815at2759"/>
<feature type="compositionally biased region" description="Low complexity" evidence="10">
    <location>
        <begin position="260"/>
        <end position="274"/>
    </location>
</feature>
<dbReference type="EMBL" id="JANBPU010000269">
    <property type="protein sequence ID" value="KAJ1913332.1"/>
    <property type="molecule type" value="Genomic_DNA"/>
</dbReference>
<keyword evidence="3" id="KW-0547">Nucleotide-binding</keyword>
<keyword evidence="2 9" id="KW-0812">Transmembrane</keyword>
<dbReference type="SUPFAM" id="SSF103506">
    <property type="entry name" value="Mitochondrial carrier"/>
    <property type="match status" value="1"/>
</dbReference>
<dbReference type="InterPro" id="IPR018108">
    <property type="entry name" value="MCP_transmembrane"/>
</dbReference>
<evidence type="ECO:0000256" key="4">
    <source>
        <dbReference type="ARBA" id="ARBA00022989"/>
    </source>
</evidence>
<comment type="function">
    <text evidence="7">Possible regulatory or functional link with the histocompatibility cluster.</text>
</comment>
<evidence type="ECO:0000256" key="6">
    <source>
        <dbReference type="ARBA" id="ARBA00023136"/>
    </source>
</evidence>
<evidence type="ECO:0000256" key="8">
    <source>
        <dbReference type="ARBA" id="ARBA00039902"/>
    </source>
</evidence>
<dbReference type="PROSITE" id="PS50920">
    <property type="entry name" value="SOLCAR"/>
    <property type="match status" value="2"/>
</dbReference>